<dbReference type="RefSeq" id="WP_261613880.1">
    <property type="nucleotide sequence ID" value="NZ_JALIDZ010000001.1"/>
</dbReference>
<reference evidence="3 4" key="1">
    <citation type="submission" date="2022-04" db="EMBL/GenBank/DDBJ databases">
        <authorList>
            <person name="Ye Y.-Q."/>
            <person name="Du Z.-J."/>
        </authorList>
    </citation>
    <scope>NUCLEOTIDE SEQUENCE [LARGE SCALE GENOMIC DNA]</scope>
    <source>
        <strain evidence="3 4">A6E488</strain>
    </source>
</reference>
<gene>
    <name evidence="3" type="ORF">MUB46_00395</name>
</gene>
<name>A0AAW5QRN8_9HYPH</name>
<keyword evidence="1" id="KW-0472">Membrane</keyword>
<dbReference type="Pfam" id="PF20349">
    <property type="entry name" value="DUF6644"/>
    <property type="match status" value="1"/>
</dbReference>
<accession>A0AAW5QRN8</accession>
<evidence type="ECO:0000256" key="1">
    <source>
        <dbReference type="SAM" id="Phobius"/>
    </source>
</evidence>
<evidence type="ECO:0000313" key="3">
    <source>
        <dbReference type="EMBL" id="MCT8970308.1"/>
    </source>
</evidence>
<organism evidence="3 4">
    <name type="scientific">Microbaculum marinisediminis</name>
    <dbReference type="NCBI Taxonomy" id="2931392"/>
    <lineage>
        <taxon>Bacteria</taxon>
        <taxon>Pseudomonadati</taxon>
        <taxon>Pseudomonadota</taxon>
        <taxon>Alphaproteobacteria</taxon>
        <taxon>Hyphomicrobiales</taxon>
        <taxon>Tepidamorphaceae</taxon>
        <taxon>Microbaculum</taxon>
    </lineage>
</organism>
<protein>
    <submittedName>
        <fullName evidence="3">DUF2214 domain-containing protein</fullName>
    </submittedName>
</protein>
<dbReference type="AlphaFoldDB" id="A0AAW5QRN8"/>
<keyword evidence="4" id="KW-1185">Reference proteome</keyword>
<keyword evidence="1" id="KW-1133">Transmembrane helix</keyword>
<dbReference type="Proteomes" id="UP001320898">
    <property type="component" value="Unassembled WGS sequence"/>
</dbReference>
<feature type="transmembrane region" description="Helical" evidence="1">
    <location>
        <begin position="97"/>
        <end position="117"/>
    </location>
</feature>
<feature type="domain" description="DUF6644" evidence="2">
    <location>
        <begin position="29"/>
        <end position="153"/>
    </location>
</feature>
<evidence type="ECO:0000259" key="2">
    <source>
        <dbReference type="Pfam" id="PF20349"/>
    </source>
</evidence>
<dbReference type="EMBL" id="JALIDZ010000001">
    <property type="protein sequence ID" value="MCT8970308.1"/>
    <property type="molecule type" value="Genomic_DNA"/>
</dbReference>
<comment type="caution">
    <text evidence="3">The sequence shown here is derived from an EMBL/GenBank/DDBJ whole genome shotgun (WGS) entry which is preliminary data.</text>
</comment>
<evidence type="ECO:0000313" key="4">
    <source>
        <dbReference type="Proteomes" id="UP001320898"/>
    </source>
</evidence>
<dbReference type="InterPro" id="IPR046586">
    <property type="entry name" value="DUF6644"/>
</dbReference>
<feature type="transmembrane region" description="Helical" evidence="1">
    <location>
        <begin position="22"/>
        <end position="43"/>
    </location>
</feature>
<proteinExistence type="predicted"/>
<sequence length="154" mass="16250">MFEALAGLERLPLAVTLKNSVWLYPLVNTAHIAGIALLFGAIVSYDLRLLGLWHRVDRKTLAGVLLPMAAVGLIVAVTAGALLFITRADDYLASPFFGAKMAVLALALSVAGIALGLDHRAPDGMIPGAVRLCAAASILLWLSVITLGRLIGYF</sequence>
<feature type="transmembrane region" description="Helical" evidence="1">
    <location>
        <begin position="129"/>
        <end position="151"/>
    </location>
</feature>
<feature type="transmembrane region" description="Helical" evidence="1">
    <location>
        <begin position="64"/>
        <end position="85"/>
    </location>
</feature>
<keyword evidence="1" id="KW-0812">Transmembrane</keyword>